<dbReference type="InterPro" id="IPR036393">
    <property type="entry name" value="AceGlu_kinase-like_sf"/>
</dbReference>
<dbReference type="RefSeq" id="WP_112665335.1">
    <property type="nucleotide sequence ID" value="NZ_QKVO01000004.1"/>
</dbReference>
<evidence type="ECO:0000259" key="14">
    <source>
        <dbReference type="Pfam" id="PF00696"/>
    </source>
</evidence>
<proteinExistence type="inferred from homology"/>
<dbReference type="Proteomes" id="UP000249762">
    <property type="component" value="Unassembled WGS sequence"/>
</dbReference>
<evidence type="ECO:0000256" key="10">
    <source>
        <dbReference type="ARBA" id="ARBA00022840"/>
    </source>
</evidence>
<organism evidence="15 16">
    <name type="scientific">Mycoplasma wenyonii</name>
    <dbReference type="NCBI Taxonomy" id="65123"/>
    <lineage>
        <taxon>Bacteria</taxon>
        <taxon>Bacillati</taxon>
        <taxon>Mycoplasmatota</taxon>
        <taxon>Mollicutes</taxon>
        <taxon>Mycoplasmataceae</taxon>
        <taxon>Mycoplasma</taxon>
    </lineage>
</organism>
<dbReference type="GO" id="GO:0005524">
    <property type="term" value="F:ATP binding"/>
    <property type="evidence" value="ECO:0007669"/>
    <property type="project" value="UniProtKB-KW"/>
</dbReference>
<gene>
    <name evidence="15" type="ORF">DNK47_01600</name>
</gene>
<dbReference type="SUPFAM" id="SSF53633">
    <property type="entry name" value="Carbamate kinase-like"/>
    <property type="match status" value="1"/>
</dbReference>
<dbReference type="AlphaFoldDB" id="A0A328PJ27"/>
<sequence length="234" mass="25668">MSAKTRLLLKLSGGALASNTNPFCETKLQSLAKQLKELSQLYSLGIVVGGGNIWRGREGRLTFLKSNERDYVGMVSTIINCFVLQKALEAEGLAVKLFSALEVERITDKYTLSEIELSLRAGEIVLFAGGVGEPSYSTDSAAIIRAIEIGAKQVLIGKEGVKGIYDKDPNVFKDAVFLPKVSYDEIISKDLKVLDQSSINLARDNKLRLLLFNQEADNSFIKALKGEIEYSEVV</sequence>
<evidence type="ECO:0000256" key="13">
    <source>
        <dbReference type="ARBA" id="ARBA00047767"/>
    </source>
</evidence>
<accession>A0A328PJ27</accession>
<protein>
    <recommendedName>
        <fullName evidence="5">Uridylate kinase</fullName>
        <ecNumber evidence="4">2.7.4.22</ecNumber>
    </recommendedName>
    <alternativeName>
        <fullName evidence="12">Uridine monophosphate kinase</fullName>
    </alternativeName>
</protein>
<evidence type="ECO:0000256" key="2">
    <source>
        <dbReference type="ARBA" id="ARBA00004791"/>
    </source>
</evidence>
<evidence type="ECO:0000256" key="7">
    <source>
        <dbReference type="ARBA" id="ARBA00022679"/>
    </source>
</evidence>
<dbReference type="PANTHER" id="PTHR42833:SF4">
    <property type="entry name" value="URIDYLATE KINASE PUMPKIN, CHLOROPLASTIC"/>
    <property type="match status" value="1"/>
</dbReference>
<keyword evidence="16" id="KW-1185">Reference proteome</keyword>
<reference evidence="16" key="1">
    <citation type="submission" date="2018-06" db="EMBL/GenBank/DDBJ databases">
        <authorList>
            <person name="Martinez Ocampo F."/>
            <person name="Quiroz Castaneda R.E."/>
            <person name="Rojas Lopez X."/>
        </authorList>
    </citation>
    <scope>NUCLEOTIDE SEQUENCE [LARGE SCALE GENOMIC DNA]</scope>
    <source>
        <strain evidence="16">INIFAP02</strain>
    </source>
</reference>
<evidence type="ECO:0000256" key="3">
    <source>
        <dbReference type="ARBA" id="ARBA00007614"/>
    </source>
</evidence>
<comment type="caution">
    <text evidence="15">The sequence shown here is derived from an EMBL/GenBank/DDBJ whole genome shotgun (WGS) entry which is preliminary data.</text>
</comment>
<keyword evidence="8" id="KW-0547">Nucleotide-binding</keyword>
<keyword evidence="11" id="KW-0665">Pyrimidine biosynthesis</keyword>
<dbReference type="PANTHER" id="PTHR42833">
    <property type="entry name" value="URIDYLATE KINASE"/>
    <property type="match status" value="1"/>
</dbReference>
<dbReference type="GO" id="GO:0006225">
    <property type="term" value="P:UDP biosynthetic process"/>
    <property type="evidence" value="ECO:0007669"/>
    <property type="project" value="TreeGrafter"/>
</dbReference>
<keyword evidence="6" id="KW-0963">Cytoplasm</keyword>
<evidence type="ECO:0000313" key="15">
    <source>
        <dbReference type="EMBL" id="RAO95083.1"/>
    </source>
</evidence>
<evidence type="ECO:0000256" key="1">
    <source>
        <dbReference type="ARBA" id="ARBA00004496"/>
    </source>
</evidence>
<keyword evidence="9 15" id="KW-0418">Kinase</keyword>
<dbReference type="OrthoDB" id="9807458at2"/>
<evidence type="ECO:0000256" key="11">
    <source>
        <dbReference type="ARBA" id="ARBA00022975"/>
    </source>
</evidence>
<dbReference type="UniPathway" id="UPA00159">
    <property type="reaction ID" value="UER00275"/>
</dbReference>
<evidence type="ECO:0000256" key="5">
    <source>
        <dbReference type="ARBA" id="ARBA00016403"/>
    </source>
</evidence>
<dbReference type="InterPro" id="IPR001048">
    <property type="entry name" value="Asp/Glu/Uridylate_kinase"/>
</dbReference>
<dbReference type="GO" id="GO:0005737">
    <property type="term" value="C:cytoplasm"/>
    <property type="evidence" value="ECO:0007669"/>
    <property type="project" value="UniProtKB-SubCell"/>
</dbReference>
<evidence type="ECO:0000313" key="16">
    <source>
        <dbReference type="Proteomes" id="UP000249762"/>
    </source>
</evidence>
<dbReference type="EC" id="2.7.4.22" evidence="4"/>
<evidence type="ECO:0000256" key="8">
    <source>
        <dbReference type="ARBA" id="ARBA00022741"/>
    </source>
</evidence>
<dbReference type="GO" id="GO:0044210">
    <property type="term" value="P:'de novo' CTP biosynthetic process"/>
    <property type="evidence" value="ECO:0007669"/>
    <property type="project" value="UniProtKB-UniPathway"/>
</dbReference>
<feature type="domain" description="Aspartate/glutamate/uridylate kinase" evidence="14">
    <location>
        <begin position="6"/>
        <end position="213"/>
    </location>
</feature>
<evidence type="ECO:0000256" key="12">
    <source>
        <dbReference type="ARBA" id="ARBA00032092"/>
    </source>
</evidence>
<keyword evidence="10" id="KW-0067">ATP-binding</keyword>
<comment type="subcellular location">
    <subcellularLocation>
        <location evidence="1">Cytoplasm</location>
    </subcellularLocation>
</comment>
<name>A0A328PJ27_9MOLU</name>
<evidence type="ECO:0000256" key="9">
    <source>
        <dbReference type="ARBA" id="ARBA00022777"/>
    </source>
</evidence>
<dbReference type="PIRSF" id="PIRSF005650">
    <property type="entry name" value="Uridylate_kin"/>
    <property type="match status" value="1"/>
</dbReference>
<dbReference type="Pfam" id="PF00696">
    <property type="entry name" value="AA_kinase"/>
    <property type="match status" value="1"/>
</dbReference>
<dbReference type="GO" id="GO:0033862">
    <property type="term" value="F:UMP kinase activity"/>
    <property type="evidence" value="ECO:0007669"/>
    <property type="project" value="UniProtKB-EC"/>
</dbReference>
<dbReference type="EMBL" id="QKVO01000004">
    <property type="protein sequence ID" value="RAO95083.1"/>
    <property type="molecule type" value="Genomic_DNA"/>
</dbReference>
<dbReference type="Gene3D" id="3.40.1160.10">
    <property type="entry name" value="Acetylglutamate kinase-like"/>
    <property type="match status" value="1"/>
</dbReference>
<comment type="pathway">
    <text evidence="2">Pyrimidine metabolism; CTP biosynthesis via de novo pathway; UDP from UMP (UMPK route): step 1/1.</text>
</comment>
<comment type="catalytic activity">
    <reaction evidence="13">
        <text>UMP + ATP = UDP + ADP</text>
        <dbReference type="Rhea" id="RHEA:24400"/>
        <dbReference type="ChEBI" id="CHEBI:30616"/>
        <dbReference type="ChEBI" id="CHEBI:57865"/>
        <dbReference type="ChEBI" id="CHEBI:58223"/>
        <dbReference type="ChEBI" id="CHEBI:456216"/>
        <dbReference type="EC" id="2.7.4.22"/>
    </reaction>
</comment>
<keyword evidence="7" id="KW-0808">Transferase</keyword>
<evidence type="ECO:0000256" key="6">
    <source>
        <dbReference type="ARBA" id="ARBA00022490"/>
    </source>
</evidence>
<comment type="similarity">
    <text evidence="3">Belongs to the UMP kinase family.</text>
</comment>
<dbReference type="InterPro" id="IPR011817">
    <property type="entry name" value="Uridylate_kinase"/>
</dbReference>
<evidence type="ECO:0000256" key="4">
    <source>
        <dbReference type="ARBA" id="ARBA00012899"/>
    </source>
</evidence>